<proteinExistence type="predicted"/>
<evidence type="ECO:0000313" key="3">
    <source>
        <dbReference type="EMBL" id="ASY13875.1"/>
    </source>
</evidence>
<dbReference type="AlphaFoldDB" id="A0A249KAZ2"/>
<name>A0A249KAZ2_9ACTN</name>
<feature type="chain" id="PRO_5012580440" evidence="2">
    <location>
        <begin position="25"/>
        <end position="370"/>
    </location>
</feature>
<sequence>MRKVLTFLLVLFLSNTFLTTPAQAVQEIVITEPTHRLADGVFFDDELAAKLAPTGELGLLIYAPIRGARSWLVDPATISEIVAMSNGYVISDGWEIKDAQINGQDVAKAWLVQFLKVSRSEKISVLTYGNPSRYWVDQLLENQITYINASGKISLEGVLGKATTQSAFQNGEKQGLSKQNINFLKYAQRQIELFSTLVDQKELLNYQLRISQLLNPNIEKDLLQDLIKDLDKSIIQLRNKLKISKTKFTITSSNEELPITLVNNFESAINLKLSVRAVNSKVIVTPVEQIKIAGNSKQQVFLPVEVLATGQSSLLAQLTNLDNKPVGYPVDINLKLSVISPVATWITSGAAVLLFIAALVQSLRRVRRGR</sequence>
<gene>
    <name evidence="3" type="ORF">B1s21160_06210</name>
</gene>
<dbReference type="OrthoDB" id="5185072at2"/>
<accession>A0A249KAZ2</accession>
<keyword evidence="2" id="KW-0732">Signal</keyword>
<keyword evidence="1" id="KW-0812">Transmembrane</keyword>
<dbReference type="Proteomes" id="UP000217171">
    <property type="component" value="Chromosome"/>
</dbReference>
<feature type="signal peptide" evidence="2">
    <location>
        <begin position="1"/>
        <end position="24"/>
    </location>
</feature>
<feature type="transmembrane region" description="Helical" evidence="1">
    <location>
        <begin position="342"/>
        <end position="360"/>
    </location>
</feature>
<keyword evidence="4" id="KW-1185">Reference proteome</keyword>
<evidence type="ECO:0000256" key="2">
    <source>
        <dbReference type="SAM" id="SignalP"/>
    </source>
</evidence>
<reference evidence="3 4" key="1">
    <citation type="submission" date="2016-07" db="EMBL/GenBank/DDBJ databases">
        <title>High microdiversification within the ubiquitous acI lineage of Actinobacteria.</title>
        <authorList>
            <person name="Neuenschwander S.M."/>
            <person name="Salcher M."/>
            <person name="Ghai R."/>
            <person name="Pernthaler J."/>
        </authorList>
    </citation>
    <scope>NUCLEOTIDE SEQUENCE [LARGE SCALE GENOMIC DNA]</scope>
    <source>
        <strain evidence="3">MMS-21-160</strain>
    </source>
</reference>
<evidence type="ECO:0000313" key="4">
    <source>
        <dbReference type="Proteomes" id="UP000217171"/>
    </source>
</evidence>
<keyword evidence="1" id="KW-1133">Transmembrane helix</keyword>
<protein>
    <submittedName>
        <fullName evidence="3">Uncharacterized protein</fullName>
    </submittedName>
</protein>
<evidence type="ECO:0000256" key="1">
    <source>
        <dbReference type="SAM" id="Phobius"/>
    </source>
</evidence>
<dbReference type="InterPro" id="IPR046112">
    <property type="entry name" value="DUF6049"/>
</dbReference>
<dbReference type="Pfam" id="PF19516">
    <property type="entry name" value="DUF6049"/>
    <property type="match status" value="1"/>
</dbReference>
<keyword evidence="1" id="KW-0472">Membrane</keyword>
<dbReference type="EMBL" id="CP016771">
    <property type="protein sequence ID" value="ASY13875.1"/>
    <property type="molecule type" value="Genomic_DNA"/>
</dbReference>
<dbReference type="KEGG" id="nhi:B1s21160_06210"/>
<organism evidence="3 4">
    <name type="scientific">Candidatus Nanopelagicus hibericus</name>
    <dbReference type="NCBI Taxonomy" id="1884915"/>
    <lineage>
        <taxon>Bacteria</taxon>
        <taxon>Bacillati</taxon>
        <taxon>Actinomycetota</taxon>
        <taxon>Actinomycetes</taxon>
        <taxon>Candidatus Nanopelagicales</taxon>
        <taxon>Candidatus Nanopelagicaceae</taxon>
        <taxon>Candidatus Nanopelagicus</taxon>
    </lineage>
</organism>
<dbReference type="RefSeq" id="WP_095672853.1">
    <property type="nucleotide sequence ID" value="NZ_CP016771.1"/>
</dbReference>